<dbReference type="Proteomes" id="UP000031036">
    <property type="component" value="Unassembled WGS sequence"/>
</dbReference>
<dbReference type="AlphaFoldDB" id="A0A0B2UUU4"/>
<accession>A0A0B2UUU4</accession>
<keyword evidence="2" id="KW-1185">Reference proteome</keyword>
<sequence length="109" mass="12467">MERGIAYDWQTSRCSPYERKLQGFVPSERTNHISLLTSTTMVFFSFLNRLRTSKVYVNEATLPQAFALCGRIRLVDAKVGGSIMKTNKRCEKEQKPLINAGISSRHQQQ</sequence>
<name>A0A0B2UUU4_TOXCA</name>
<dbReference type="EMBL" id="JPKZ01002811">
    <property type="protein sequence ID" value="KHN74866.1"/>
    <property type="molecule type" value="Genomic_DNA"/>
</dbReference>
<gene>
    <name evidence="1" type="ORF">Tcan_15366</name>
</gene>
<evidence type="ECO:0000313" key="2">
    <source>
        <dbReference type="Proteomes" id="UP000031036"/>
    </source>
</evidence>
<organism evidence="1 2">
    <name type="scientific">Toxocara canis</name>
    <name type="common">Canine roundworm</name>
    <dbReference type="NCBI Taxonomy" id="6265"/>
    <lineage>
        <taxon>Eukaryota</taxon>
        <taxon>Metazoa</taxon>
        <taxon>Ecdysozoa</taxon>
        <taxon>Nematoda</taxon>
        <taxon>Chromadorea</taxon>
        <taxon>Rhabditida</taxon>
        <taxon>Spirurina</taxon>
        <taxon>Ascaridomorpha</taxon>
        <taxon>Ascaridoidea</taxon>
        <taxon>Toxocaridae</taxon>
        <taxon>Toxocara</taxon>
    </lineage>
</organism>
<proteinExistence type="predicted"/>
<protein>
    <submittedName>
        <fullName evidence="1">Uncharacterized protein</fullName>
    </submittedName>
</protein>
<comment type="caution">
    <text evidence="1">The sequence shown here is derived from an EMBL/GenBank/DDBJ whole genome shotgun (WGS) entry which is preliminary data.</text>
</comment>
<reference evidence="1 2" key="1">
    <citation type="submission" date="2014-11" db="EMBL/GenBank/DDBJ databases">
        <title>Genetic blueprint of the zoonotic pathogen Toxocara canis.</title>
        <authorList>
            <person name="Zhu X.-Q."/>
            <person name="Korhonen P.K."/>
            <person name="Cai H."/>
            <person name="Young N.D."/>
            <person name="Nejsum P."/>
            <person name="von Samson-Himmelstjerna G."/>
            <person name="Boag P.R."/>
            <person name="Tan P."/>
            <person name="Li Q."/>
            <person name="Min J."/>
            <person name="Yang Y."/>
            <person name="Wang X."/>
            <person name="Fang X."/>
            <person name="Hall R.S."/>
            <person name="Hofmann A."/>
            <person name="Sternberg P.W."/>
            <person name="Jex A.R."/>
            <person name="Gasser R.B."/>
        </authorList>
    </citation>
    <scope>NUCLEOTIDE SEQUENCE [LARGE SCALE GENOMIC DNA]</scope>
    <source>
        <strain evidence="1">PN_DK_2014</strain>
    </source>
</reference>
<evidence type="ECO:0000313" key="1">
    <source>
        <dbReference type="EMBL" id="KHN74866.1"/>
    </source>
</evidence>